<dbReference type="Proteomes" id="UP001060215">
    <property type="component" value="Chromosome 2"/>
</dbReference>
<accession>A0ACC0I4B0</accession>
<protein>
    <submittedName>
        <fullName evidence="1">Uncharacterized protein</fullName>
    </submittedName>
</protein>
<dbReference type="EMBL" id="CM045759">
    <property type="protein sequence ID" value="KAI8020224.1"/>
    <property type="molecule type" value="Genomic_DNA"/>
</dbReference>
<evidence type="ECO:0000313" key="2">
    <source>
        <dbReference type="Proteomes" id="UP001060215"/>
    </source>
</evidence>
<comment type="caution">
    <text evidence="1">The sequence shown here is derived from an EMBL/GenBank/DDBJ whole genome shotgun (WGS) entry which is preliminary data.</text>
</comment>
<name>A0ACC0I4B0_9ERIC</name>
<keyword evidence="2" id="KW-1185">Reference proteome</keyword>
<proteinExistence type="predicted"/>
<gene>
    <name evidence="1" type="ORF">LOK49_LG04G01394</name>
</gene>
<reference evidence="1 2" key="1">
    <citation type="journal article" date="2022" name="Plant J.">
        <title>Chromosome-level genome of Camellia lanceoleosa provides a valuable resource for understanding genome evolution and self-incompatibility.</title>
        <authorList>
            <person name="Gong W."/>
            <person name="Xiao S."/>
            <person name="Wang L."/>
            <person name="Liao Z."/>
            <person name="Chang Y."/>
            <person name="Mo W."/>
            <person name="Hu G."/>
            <person name="Li W."/>
            <person name="Zhao G."/>
            <person name="Zhu H."/>
            <person name="Hu X."/>
            <person name="Ji K."/>
            <person name="Xiang X."/>
            <person name="Song Q."/>
            <person name="Yuan D."/>
            <person name="Jin S."/>
            <person name="Zhang L."/>
        </authorList>
    </citation>
    <scope>NUCLEOTIDE SEQUENCE [LARGE SCALE GENOMIC DNA]</scope>
    <source>
        <strain evidence="1">SQ_2022a</strain>
    </source>
</reference>
<sequence>MRFSSTMRSSDQFRIPKFDALFLLLHHRHHHRCRFNKFDLRTYWMTLIEEINQKLDEAVPVKYPQQIYEACCSCWTRVALESGVVLLSGGTWDHGTYWLCEHSSIIEPQTENMFPRFMKWDIGKLLIKGQGVDLSGPVKFQVKVDRLRSFEYEREMLGAEVVEFGDVKADVVECAGGDDAFVEECGINDTHMSDEVRKDDLDFGFDDVREECSSWEGREVRSPVGRNEATVLRGATFVNDNEG</sequence>
<evidence type="ECO:0000313" key="1">
    <source>
        <dbReference type="EMBL" id="KAI8020224.1"/>
    </source>
</evidence>
<organism evidence="1 2">
    <name type="scientific">Camellia lanceoleosa</name>
    <dbReference type="NCBI Taxonomy" id="1840588"/>
    <lineage>
        <taxon>Eukaryota</taxon>
        <taxon>Viridiplantae</taxon>
        <taxon>Streptophyta</taxon>
        <taxon>Embryophyta</taxon>
        <taxon>Tracheophyta</taxon>
        <taxon>Spermatophyta</taxon>
        <taxon>Magnoliopsida</taxon>
        <taxon>eudicotyledons</taxon>
        <taxon>Gunneridae</taxon>
        <taxon>Pentapetalae</taxon>
        <taxon>asterids</taxon>
        <taxon>Ericales</taxon>
        <taxon>Theaceae</taxon>
        <taxon>Camellia</taxon>
    </lineage>
</organism>